<keyword evidence="1" id="KW-0812">Transmembrane</keyword>
<evidence type="ECO:0000313" key="3">
    <source>
        <dbReference type="Proteomes" id="UP000502005"/>
    </source>
</evidence>
<proteinExistence type="predicted"/>
<gene>
    <name evidence="2" type="ORF">CUN67_26335</name>
</gene>
<dbReference type="EMBL" id="CP024770">
    <property type="protein sequence ID" value="QGY32491.1"/>
    <property type="molecule type" value="Genomic_DNA"/>
</dbReference>
<feature type="transmembrane region" description="Helical" evidence="1">
    <location>
        <begin position="72"/>
        <end position="90"/>
    </location>
</feature>
<protein>
    <submittedName>
        <fullName evidence="2">Uncharacterized protein</fullName>
    </submittedName>
</protein>
<feature type="transmembrane region" description="Helical" evidence="1">
    <location>
        <begin position="14"/>
        <end position="34"/>
    </location>
</feature>
<evidence type="ECO:0000313" key="2">
    <source>
        <dbReference type="EMBL" id="QGY32491.1"/>
    </source>
</evidence>
<evidence type="ECO:0000256" key="1">
    <source>
        <dbReference type="SAM" id="Phobius"/>
    </source>
</evidence>
<dbReference type="AlphaFoldDB" id="A0A6B9G4A2"/>
<reference evidence="2 3" key="1">
    <citation type="submission" date="2017-11" db="EMBL/GenBank/DDBJ databases">
        <title>Genome sequence of Pantoea cypripedii NE1.</title>
        <authorList>
            <person name="Nascimento F.X."/>
        </authorList>
    </citation>
    <scope>NUCLEOTIDE SEQUENCE [LARGE SCALE GENOMIC DNA]</scope>
    <source>
        <strain evidence="2 3">NE1</strain>
        <plasmid evidence="3">pne1b</plasmid>
    </source>
</reference>
<geneLocation type="plasmid" evidence="3">
    <name>pne1b</name>
</geneLocation>
<dbReference type="Proteomes" id="UP000502005">
    <property type="component" value="Plasmid pNE1B"/>
</dbReference>
<organism evidence="2 3">
    <name type="scientific">Pantoea cypripedii</name>
    <name type="common">Pectobacterium cypripedii</name>
    <name type="synonym">Erwinia cypripedii</name>
    <dbReference type="NCBI Taxonomy" id="55209"/>
    <lineage>
        <taxon>Bacteria</taxon>
        <taxon>Pseudomonadati</taxon>
        <taxon>Pseudomonadota</taxon>
        <taxon>Gammaproteobacteria</taxon>
        <taxon>Enterobacterales</taxon>
        <taxon>Erwiniaceae</taxon>
        <taxon>Pantoea</taxon>
    </lineage>
</organism>
<name>A0A6B9G4A2_PANCY</name>
<feature type="transmembrane region" description="Helical" evidence="1">
    <location>
        <begin position="96"/>
        <end position="116"/>
    </location>
</feature>
<sequence length="130" mass="14279">MVLAAASNLLTSTFGTYFTLFISLPLAVASSRFLEPLIGRTAKRREQNIAEINSDDIDGHSSSSGLSFSEKLLTWFVTSVMAMAANWVAFNQFNKFVLLAYFVMIAISAAGDMLYFSCRKKNQQSVSSPS</sequence>
<keyword evidence="1" id="KW-1133">Transmembrane helix</keyword>
<accession>A0A6B9G4A2</accession>
<keyword evidence="1" id="KW-0472">Membrane</keyword>
<keyword evidence="2" id="KW-0614">Plasmid</keyword>